<name>A0AAD6J0D9_DREDA</name>
<feature type="region of interest" description="Disordered" evidence="3">
    <location>
        <begin position="587"/>
        <end position="647"/>
    </location>
</feature>
<evidence type="ECO:0000256" key="3">
    <source>
        <dbReference type="SAM" id="MobiDB-lite"/>
    </source>
</evidence>
<feature type="compositionally biased region" description="Acidic residues" evidence="3">
    <location>
        <begin position="593"/>
        <end position="607"/>
    </location>
</feature>
<dbReference type="Gene3D" id="3.30.710.10">
    <property type="entry name" value="Potassium Channel Kv1.1, Chain A"/>
    <property type="match status" value="2"/>
</dbReference>
<dbReference type="EMBL" id="JAQGDS010000004">
    <property type="protein sequence ID" value="KAJ6260835.1"/>
    <property type="molecule type" value="Genomic_DNA"/>
</dbReference>
<evidence type="ECO:0000313" key="5">
    <source>
        <dbReference type="EMBL" id="KAJ6260835.1"/>
    </source>
</evidence>
<dbReference type="InterPro" id="IPR036770">
    <property type="entry name" value="Ankyrin_rpt-contain_sf"/>
</dbReference>
<proteinExistence type="predicted"/>
<accession>A0AAD6J0D9</accession>
<dbReference type="CDD" id="cd18186">
    <property type="entry name" value="BTB_POZ_ZBTB_KLHL-like"/>
    <property type="match status" value="1"/>
</dbReference>
<keyword evidence="1" id="KW-0677">Repeat</keyword>
<dbReference type="InterPro" id="IPR044515">
    <property type="entry name" value="ABTB1"/>
</dbReference>
<dbReference type="InterPro" id="IPR000210">
    <property type="entry name" value="BTB/POZ_dom"/>
</dbReference>
<dbReference type="InterPro" id="IPR002110">
    <property type="entry name" value="Ankyrin_rpt"/>
</dbReference>
<dbReference type="SUPFAM" id="SSF48403">
    <property type="entry name" value="Ankyrin repeat"/>
    <property type="match status" value="1"/>
</dbReference>
<evidence type="ECO:0000313" key="6">
    <source>
        <dbReference type="Proteomes" id="UP001221413"/>
    </source>
</evidence>
<comment type="caution">
    <text evidence="5">The sequence shown here is derived from an EMBL/GenBank/DDBJ whole genome shotgun (WGS) entry which is preliminary data.</text>
</comment>
<dbReference type="InterPro" id="IPR011333">
    <property type="entry name" value="SKP1/BTB/POZ_sf"/>
</dbReference>
<reference evidence="5" key="1">
    <citation type="submission" date="2023-01" db="EMBL/GenBank/DDBJ databases">
        <title>The chitinases involved in constricting ring structure development in the nematode-trapping fungus Drechslerella dactyloides.</title>
        <authorList>
            <person name="Wang R."/>
            <person name="Zhang L."/>
            <person name="Tang P."/>
            <person name="Li S."/>
            <person name="Liang L."/>
        </authorList>
    </citation>
    <scope>NUCLEOTIDE SEQUENCE</scope>
    <source>
        <strain evidence="5">YMF1.00031</strain>
    </source>
</reference>
<sequence>MSFDGDSRGSVSIPDIPKSATASAFTGFMNAIRIGDIRSVQRHVALCKPDLNALDAFDYSPLVLASLCGHFEIVEFLLASGARCDRDTFQGERAVYSALNDRIRNLLLKNNYSVSIDIRQPFAALISSLFLGELGRGVPTGVVLPRPHGDLRLRLAGEAECEFDVHIFVLVARSQYFSRMIMSSTDSSPPNELTLPSGVNAATVRAMLRYLYLVDPDEPLAKNPAIDTAQLAHLFHLPELHDTQGLFSKKSGQQRWTTAIEYAQQDFSRLCDRYLRAPMRLARSEKFSLAKFSDGARLLRPDVVLRVELQEDGGGYYYYAAHRAVLQSDFVNTAIRFKENLQHAKSSDGAPVIVSVDVTPRIMDTIMLWFYTDILNIDPELALELLIAADMLLIERLKTRACLLLTTQDQDELLTGELGYSIFDVARTGWLTGTFPKLDPFCAKFLATRLEQCLDDDCGFRVQFEELVKESAARIQSREETDTIELIDDIRYYLNERFRMRFDGLVTDMFSEEQNDASVQEQDAQGHHSEELRTNGEKYAKLMADLDELLDSSRASFEIVAQFSSEASPVRLLACCLLATAITTNHNHHEGHENDDDNDDDGDDGDGSDTVSPGSKATKVQPRPQPLGNLSEEPRLSSITPVVQPPNINDEAFRSALSSADAVDTGLGLQGLHVPPGIDMTKSGADGENSVPGLDYNAAVLPPSYEPPVPNDISSNILTFYPNPDSSKAEPPITATYNNEHHIPPHAMLATSTLAAGQSNIKEEPVIGESSRRGSHANIALNAKDPTSSFWRLENASNNFSPLSQHVNFGGMPLLQEDTIKHERLNSVDNGVGPMAQTYGDAGLFAIGSDPPAENVLNNGKPLLDIQNGPPQFLGESAESFPVNDGYDLSWGASQKNPATVTHTSGLADNWFLPQQSTSDMLCESDPPVHRLNQAVVGVKHE</sequence>
<dbReference type="Proteomes" id="UP001221413">
    <property type="component" value="Unassembled WGS sequence"/>
</dbReference>
<evidence type="ECO:0000256" key="2">
    <source>
        <dbReference type="ARBA" id="ARBA00023043"/>
    </source>
</evidence>
<gene>
    <name evidence="5" type="ORF">Dda_3496</name>
</gene>
<dbReference type="GO" id="GO:0005737">
    <property type="term" value="C:cytoplasm"/>
    <property type="evidence" value="ECO:0007669"/>
    <property type="project" value="TreeGrafter"/>
</dbReference>
<feature type="domain" description="BTB" evidence="4">
    <location>
        <begin position="301"/>
        <end position="379"/>
    </location>
</feature>
<evidence type="ECO:0000256" key="1">
    <source>
        <dbReference type="ARBA" id="ARBA00022737"/>
    </source>
</evidence>
<organism evidence="5 6">
    <name type="scientific">Drechslerella dactyloides</name>
    <name type="common">Nematode-trapping fungus</name>
    <name type="synonym">Arthrobotrys dactyloides</name>
    <dbReference type="NCBI Taxonomy" id="74499"/>
    <lineage>
        <taxon>Eukaryota</taxon>
        <taxon>Fungi</taxon>
        <taxon>Dikarya</taxon>
        <taxon>Ascomycota</taxon>
        <taxon>Pezizomycotina</taxon>
        <taxon>Orbiliomycetes</taxon>
        <taxon>Orbiliales</taxon>
        <taxon>Orbiliaceae</taxon>
        <taxon>Drechslerella</taxon>
    </lineage>
</organism>
<dbReference type="PANTHER" id="PTHR46231">
    <property type="entry name" value="ANKYRIN REPEAT AND BTB/POZ DOMAIN-CONTAINING PROTEIN 1"/>
    <property type="match status" value="1"/>
</dbReference>
<feature type="domain" description="BTB" evidence="4">
    <location>
        <begin position="149"/>
        <end position="212"/>
    </location>
</feature>
<dbReference type="Pfam" id="PF00651">
    <property type="entry name" value="BTB"/>
    <property type="match status" value="2"/>
</dbReference>
<dbReference type="SUPFAM" id="SSF54695">
    <property type="entry name" value="POZ domain"/>
    <property type="match status" value="2"/>
</dbReference>
<feature type="region of interest" description="Disordered" evidence="3">
    <location>
        <begin position="513"/>
        <end position="532"/>
    </location>
</feature>
<dbReference type="AlphaFoldDB" id="A0AAD6J0D9"/>
<evidence type="ECO:0000259" key="4">
    <source>
        <dbReference type="PROSITE" id="PS50097"/>
    </source>
</evidence>
<keyword evidence="2" id="KW-0040">ANK repeat</keyword>
<dbReference type="PROSITE" id="PS50097">
    <property type="entry name" value="BTB"/>
    <property type="match status" value="2"/>
</dbReference>
<dbReference type="GO" id="GO:0000151">
    <property type="term" value="C:ubiquitin ligase complex"/>
    <property type="evidence" value="ECO:0007669"/>
    <property type="project" value="TreeGrafter"/>
</dbReference>
<dbReference type="PANTHER" id="PTHR46231:SF1">
    <property type="entry name" value="ANKYRIN REPEAT AND BTB_POZ DOMAIN-CONTAINING PROTEIN 1"/>
    <property type="match status" value="1"/>
</dbReference>
<dbReference type="SMART" id="SM00225">
    <property type="entry name" value="BTB"/>
    <property type="match status" value="2"/>
</dbReference>
<dbReference type="Gene3D" id="1.25.40.20">
    <property type="entry name" value="Ankyrin repeat-containing domain"/>
    <property type="match status" value="1"/>
</dbReference>
<protein>
    <recommendedName>
        <fullName evidence="4">BTB domain-containing protein</fullName>
    </recommendedName>
</protein>
<dbReference type="Pfam" id="PF12796">
    <property type="entry name" value="Ank_2"/>
    <property type="match status" value="1"/>
</dbReference>
<keyword evidence="6" id="KW-1185">Reference proteome</keyword>